<sequence length="995" mass="104848">MATHTGTPPHPNHRTRPDAAPVPDAAPPPGAGHPVLPSRRHLSGQGRFCHALIADLPGPVDAGTLRRRLADAARRWGLTTEPRLHETAVPAPGDAPAARERLHREALRPVRAELSPLRAVLLSYGDGSAHLVLVGVRGRVTRTALERLADVMVTGAAAGPEAPYSGAGSALPPAARWTPVDWGLGDPAARGIVSARPLTLPRAALSGHQLLGAAALATARYQGEPTAEIGHLDTRPGAPEGARVRTVAVDEDLTPAGFLARLGGAPEQAAPEPPAVGLVVSDPAADGRTRLPALAPVFPLSLHCAERPDGTVEAAAWYDEGVIAPGVAEWFCRSVEHAAAQLAAGGDSAPLAALPVLPAEAAREVLRLGGAERDGEPEGGERIDRRFEAVASRRPDAVALVDEHEELTYRQLNERADAMASGLHGLGIAPGTMVGVCLDRTASLVVALLAVLKAGCAYVPMDYRHPEDRLRYTAENAGLPLVIGEPGRFPATPGVRVVGVDELGRTPAAAAARRTSPDEAAYVIYTSGSTGRPKGVVVPHRNVTALLAATSADFGLGPDDVWTLFHSSAFDFSVWEIWGCLLTGGRLVVVPYWTARDTDEFHRLLAERRVTVLNQTPSAFAQLVRADRTTPRELSVRLLVFGGEPLDVRVLAPWFARHSPTWCRAVNMFGITETTVHVTAQTVTPAELVAGSRSVGRPLPGWFLSVRDAKGRVLPPGAAGEIYVGGAGVADRYLGQPELTAQRFVVDEATGERLYRSGDKGRLHPDGSLDHLGRLDNQVKIRGYRIELDEIRSVLAGDPAVSAAVVVAGQATPGDSASSRIDAYVVLDERHGPAADTGRLLANARRILPDYMVPSTLTVIPAVPLTPNGKPDVAQLPPPAVHDRAAGRASADGGRTDEAAGTAGTAPADGVAREILEIWGQALRTPVTHEDNFFELGGNSLLVVHVLTTLRERGLPGVPLRDFYAHSTAGEFIRLVEGLHTDAVADGDAVPVPRG</sequence>
<dbReference type="InterPro" id="IPR042099">
    <property type="entry name" value="ANL_N_sf"/>
</dbReference>
<dbReference type="EMBL" id="FR823394">
    <property type="protein sequence ID" value="CBZ42140.1"/>
    <property type="molecule type" value="Genomic_DNA"/>
</dbReference>
<dbReference type="InterPro" id="IPR036736">
    <property type="entry name" value="ACP-like_sf"/>
</dbReference>
<reference evidence="5" key="1">
    <citation type="submission" date="2011-02" db="EMBL/GenBank/DDBJ databases">
        <title>Biosynthesis of himastatin: gene cluster and characterization of two cytochrome P450 enzymes involved in post-tailoring oxidative tricyclic hexahydropyrroloindole moiety formation and regiospecific biaryl coupling.</title>
        <authorList>
            <person name="Ma J.Y."/>
            <person name="Wang Z.W."/>
            <person name="Zuo D.G."/>
            <person name="Luo M.H."/>
            <person name="Xie Y.C."/>
            <person name="Wang B."/>
            <person name="Huang H.B."/>
            <person name="Cheng Y.Q."/>
            <person name="Zhang C.S."/>
            <person name="Ju J.H."/>
        </authorList>
    </citation>
    <scope>NUCLEOTIDE SEQUENCE</scope>
    <source>
        <strain evidence="5">Type strain: ATCC 53653</strain>
    </source>
</reference>
<dbReference type="Gene3D" id="1.10.1200.10">
    <property type="entry name" value="ACP-like"/>
    <property type="match status" value="1"/>
</dbReference>
<feature type="domain" description="Carrier" evidence="4">
    <location>
        <begin position="906"/>
        <end position="980"/>
    </location>
</feature>
<organism evidence="5">
    <name type="scientific">Streptomyces himastatinicus ATCC 53653</name>
    <dbReference type="NCBI Taxonomy" id="457427"/>
    <lineage>
        <taxon>Bacteria</taxon>
        <taxon>Bacillati</taxon>
        <taxon>Actinomycetota</taxon>
        <taxon>Actinomycetes</taxon>
        <taxon>Kitasatosporales</taxon>
        <taxon>Streptomycetaceae</taxon>
        <taxon>Streptomyces</taxon>
        <taxon>Streptomyces violaceusniger group</taxon>
    </lineage>
</organism>
<dbReference type="PANTHER" id="PTHR45527:SF1">
    <property type="entry name" value="FATTY ACID SYNTHASE"/>
    <property type="match status" value="1"/>
</dbReference>
<dbReference type="GO" id="GO:0005737">
    <property type="term" value="C:cytoplasm"/>
    <property type="evidence" value="ECO:0007669"/>
    <property type="project" value="TreeGrafter"/>
</dbReference>
<evidence type="ECO:0000313" key="5">
    <source>
        <dbReference type="EMBL" id="CBZ42140.1"/>
    </source>
</evidence>
<dbReference type="RefSeq" id="WP_106516524.1">
    <property type="nucleotide sequence ID" value="NZ_GG657754.1"/>
</dbReference>
<evidence type="ECO:0000256" key="3">
    <source>
        <dbReference type="SAM" id="MobiDB-lite"/>
    </source>
</evidence>
<keyword evidence="2" id="KW-0597">Phosphoprotein</keyword>
<feature type="compositionally biased region" description="Low complexity" evidence="3">
    <location>
        <begin position="887"/>
        <end position="907"/>
    </location>
</feature>
<protein>
    <submittedName>
        <fullName evidence="5">Non-ribosomal peptide synthetase</fullName>
    </submittedName>
</protein>
<keyword evidence="1" id="KW-0596">Phosphopantetheine</keyword>
<dbReference type="GO" id="GO:0044550">
    <property type="term" value="P:secondary metabolite biosynthetic process"/>
    <property type="evidence" value="ECO:0007669"/>
    <property type="project" value="TreeGrafter"/>
</dbReference>
<dbReference type="InterPro" id="IPR025110">
    <property type="entry name" value="AMP-bd_C"/>
</dbReference>
<dbReference type="SUPFAM" id="SSF47336">
    <property type="entry name" value="ACP-like"/>
    <property type="match status" value="1"/>
</dbReference>
<dbReference type="OrthoDB" id="2472181at2"/>
<dbReference type="InterPro" id="IPR045851">
    <property type="entry name" value="AMP-bd_C_sf"/>
</dbReference>
<dbReference type="Pfam" id="PF13193">
    <property type="entry name" value="AMP-binding_C"/>
    <property type="match status" value="1"/>
</dbReference>
<dbReference type="InterPro" id="IPR000873">
    <property type="entry name" value="AMP-dep_synth/lig_dom"/>
</dbReference>
<feature type="region of interest" description="Disordered" evidence="3">
    <location>
        <begin position="870"/>
        <end position="907"/>
    </location>
</feature>
<dbReference type="InterPro" id="IPR020845">
    <property type="entry name" value="AMP-binding_CS"/>
</dbReference>
<evidence type="ECO:0000256" key="1">
    <source>
        <dbReference type="ARBA" id="ARBA00022450"/>
    </source>
</evidence>
<dbReference type="PANTHER" id="PTHR45527">
    <property type="entry name" value="NONRIBOSOMAL PEPTIDE SYNTHETASE"/>
    <property type="match status" value="1"/>
</dbReference>
<gene>
    <name evidence="5" type="primary">hmtF</name>
</gene>
<dbReference type="InterPro" id="IPR009081">
    <property type="entry name" value="PP-bd_ACP"/>
</dbReference>
<dbReference type="GO" id="GO:0043041">
    <property type="term" value="P:amino acid activation for nonribosomal peptide biosynthetic process"/>
    <property type="evidence" value="ECO:0007669"/>
    <property type="project" value="TreeGrafter"/>
</dbReference>
<dbReference type="Gene3D" id="3.40.50.12780">
    <property type="entry name" value="N-terminal domain of ligase-like"/>
    <property type="match status" value="1"/>
</dbReference>
<dbReference type="SMR" id="G0LW99"/>
<accession>G0LW99</accession>
<evidence type="ECO:0000256" key="2">
    <source>
        <dbReference type="ARBA" id="ARBA00022553"/>
    </source>
</evidence>
<dbReference type="Gene3D" id="3.30.300.30">
    <property type="match status" value="1"/>
</dbReference>
<dbReference type="PROSITE" id="PS50075">
    <property type="entry name" value="CARRIER"/>
    <property type="match status" value="1"/>
</dbReference>
<dbReference type="GO" id="GO:0031177">
    <property type="term" value="F:phosphopantetheine binding"/>
    <property type="evidence" value="ECO:0007669"/>
    <property type="project" value="TreeGrafter"/>
</dbReference>
<dbReference type="PROSITE" id="PS00455">
    <property type="entry name" value="AMP_BINDING"/>
    <property type="match status" value="1"/>
</dbReference>
<dbReference type="InterPro" id="IPR006162">
    <property type="entry name" value="Ppantetheine_attach_site"/>
</dbReference>
<evidence type="ECO:0000259" key="4">
    <source>
        <dbReference type="PROSITE" id="PS50075"/>
    </source>
</evidence>
<name>G0LW99_9ACTN</name>
<dbReference type="FunFam" id="3.40.50.980:FF:000001">
    <property type="entry name" value="Non-ribosomal peptide synthetase"/>
    <property type="match status" value="1"/>
</dbReference>
<dbReference type="SUPFAM" id="SSF56801">
    <property type="entry name" value="Acetyl-CoA synthetase-like"/>
    <property type="match status" value="1"/>
</dbReference>
<dbReference type="Pfam" id="PF00550">
    <property type="entry name" value="PP-binding"/>
    <property type="match status" value="1"/>
</dbReference>
<dbReference type="NCBIfam" id="TIGR01733">
    <property type="entry name" value="AA-adenyl-dom"/>
    <property type="match status" value="1"/>
</dbReference>
<dbReference type="Pfam" id="PF00501">
    <property type="entry name" value="AMP-binding"/>
    <property type="match status" value="1"/>
</dbReference>
<dbReference type="PROSITE" id="PS00012">
    <property type="entry name" value="PHOSPHOPANTETHEINE"/>
    <property type="match status" value="1"/>
</dbReference>
<dbReference type="FunFam" id="3.40.50.12780:FF:000012">
    <property type="entry name" value="Non-ribosomal peptide synthetase"/>
    <property type="match status" value="1"/>
</dbReference>
<proteinExistence type="predicted"/>
<feature type="region of interest" description="Disordered" evidence="3">
    <location>
        <begin position="1"/>
        <end position="41"/>
    </location>
</feature>
<dbReference type="AlphaFoldDB" id="G0LW99"/>
<dbReference type="InterPro" id="IPR010071">
    <property type="entry name" value="AA_adenyl_dom"/>
</dbReference>